<reference evidence="1" key="1">
    <citation type="submission" date="2021-06" db="EMBL/GenBank/DDBJ databases">
        <authorList>
            <person name="Kallberg Y."/>
            <person name="Tangrot J."/>
            <person name="Rosling A."/>
        </authorList>
    </citation>
    <scope>NUCLEOTIDE SEQUENCE</scope>
    <source>
        <strain evidence="1">CL551</strain>
    </source>
</reference>
<keyword evidence="2" id="KW-1185">Reference proteome</keyword>
<dbReference type="EMBL" id="CAJVPV010025909">
    <property type="protein sequence ID" value="CAG8730182.1"/>
    <property type="molecule type" value="Genomic_DNA"/>
</dbReference>
<proteinExistence type="predicted"/>
<comment type="caution">
    <text evidence="1">The sequence shown here is derived from an EMBL/GenBank/DDBJ whole genome shotgun (WGS) entry which is preliminary data.</text>
</comment>
<accession>A0A9N9ICS4</accession>
<organism evidence="1 2">
    <name type="scientific">Acaulospora morrowiae</name>
    <dbReference type="NCBI Taxonomy" id="94023"/>
    <lineage>
        <taxon>Eukaryota</taxon>
        <taxon>Fungi</taxon>
        <taxon>Fungi incertae sedis</taxon>
        <taxon>Mucoromycota</taxon>
        <taxon>Glomeromycotina</taxon>
        <taxon>Glomeromycetes</taxon>
        <taxon>Diversisporales</taxon>
        <taxon>Acaulosporaceae</taxon>
        <taxon>Acaulospora</taxon>
    </lineage>
</organism>
<feature type="non-terminal residue" evidence="1">
    <location>
        <position position="77"/>
    </location>
</feature>
<evidence type="ECO:0000313" key="2">
    <source>
        <dbReference type="Proteomes" id="UP000789342"/>
    </source>
</evidence>
<name>A0A9N9ICS4_9GLOM</name>
<dbReference type="AlphaFoldDB" id="A0A9N9ICS4"/>
<gene>
    <name evidence="1" type="ORF">AMORRO_LOCUS13958</name>
</gene>
<dbReference type="Proteomes" id="UP000789342">
    <property type="component" value="Unassembled WGS sequence"/>
</dbReference>
<evidence type="ECO:0000313" key="1">
    <source>
        <dbReference type="EMBL" id="CAG8730182.1"/>
    </source>
</evidence>
<protein>
    <submittedName>
        <fullName evidence="1">12205_t:CDS:1</fullName>
    </submittedName>
</protein>
<sequence>MTENSTTLLENQSRSNNRLIENYRLTWEPRLNNCVDLTTYMLTANSIDVLKCAASLVKLGREIPFFETFVKERKLST</sequence>